<accession>A0A6G4HVH4</accession>
<name>A0A6G4HVH4_CLOBO</name>
<protein>
    <submittedName>
        <fullName evidence="2">RNA polymerase subunit sigma</fullName>
    </submittedName>
</protein>
<comment type="caution">
    <text evidence="2">The sequence shown here is derived from an EMBL/GenBank/DDBJ whole genome shotgun (WGS) entry which is preliminary data.</text>
</comment>
<proteinExistence type="predicted"/>
<feature type="non-terminal residue" evidence="2">
    <location>
        <position position="291"/>
    </location>
</feature>
<feature type="region of interest" description="Disordered" evidence="1">
    <location>
        <begin position="226"/>
        <end position="291"/>
    </location>
</feature>
<dbReference type="PANTHER" id="PTHR34551:SF2">
    <property type="entry name" value="GLUTAMATE RICH 3"/>
    <property type="match status" value="1"/>
</dbReference>
<gene>
    <name evidence="2" type="ORF">FDG29_14055</name>
</gene>
<sequence>MKNTPIEILGVTSEEKISKYNIQYPYKEFCKSYIISLTKNKPKIGQILKVFLKPKINEWKYIFTQGQFKIFIEGSIKIRILFLENQSDQNIYSTEINKIISGFLPVESDCMDNLKPTLFIEEAFIDALNENKFSVSLLIAIGTISEEKCKNKEVIDKEENFEQDGDFKEEVQYENIEDEDLKEEEQYKDIEDGDLKEEAQYKDIEDGDFEEEVQYRDIQDASFKEEVQYENIEDTDLKEEVQYENIEDGDLKEEVQYENIEDGDLKEEVQYENIEDGDLKEEVQYENIEDG</sequence>
<dbReference type="PANTHER" id="PTHR34551">
    <property type="entry name" value="GLUTAMATE-RICH 3"/>
    <property type="match status" value="1"/>
</dbReference>
<dbReference type="AlphaFoldDB" id="A0A6G4HVH4"/>
<reference evidence="2" key="1">
    <citation type="submission" date="2019-04" db="EMBL/GenBank/DDBJ databases">
        <title>Genome sequencing of Clostridium botulinum Groups I-IV and Clostridium butyricum.</title>
        <authorList>
            <person name="Brunt J."/>
            <person name="Van Vliet A.H.M."/>
            <person name="Stringer S.C."/>
            <person name="Carter A.T."/>
            <person name="Peck M.W."/>
        </authorList>
    </citation>
    <scope>NUCLEOTIDE SEQUENCE</scope>
    <source>
        <strain evidence="2">751/1</strain>
    </source>
</reference>
<evidence type="ECO:0000256" key="1">
    <source>
        <dbReference type="SAM" id="MobiDB-lite"/>
    </source>
</evidence>
<organism evidence="2">
    <name type="scientific">Clostridium botulinum</name>
    <dbReference type="NCBI Taxonomy" id="1491"/>
    <lineage>
        <taxon>Bacteria</taxon>
        <taxon>Bacillati</taxon>
        <taxon>Bacillota</taxon>
        <taxon>Clostridia</taxon>
        <taxon>Eubacteriales</taxon>
        <taxon>Clostridiaceae</taxon>
        <taxon>Clostridium</taxon>
    </lineage>
</organism>
<evidence type="ECO:0000313" key="2">
    <source>
        <dbReference type="EMBL" id="NFV17276.1"/>
    </source>
</evidence>
<dbReference type="EMBL" id="SXEU01000005">
    <property type="protein sequence ID" value="NFV17276.1"/>
    <property type="molecule type" value="Genomic_DNA"/>
</dbReference>